<sequence>MADIVEFAYDTELPAPKPQDLFEKVDIDDAVAEYFGPGHRVTSALSHGASFWTRTARINIDLADGTPHSYFLKVARDAVGQGMCEAEYEGVAALYKVAPDFVPRPVGWGTYKADGNAHFYLADFVDMIEEHPDMPKFCSALAKLHKDSMKLSNGLFGFDIVTYSGSMYQAVEWTDSWQELWITSIKAYALQEREIHGPSNELDKLLSVYYTKVCPRLLRPLQTGGRMIKPVLIHGDIWYGNIATKAENGEPITFDPSVFWAHNEYELTTMDIPRYRMGRQWMGEYHRHFPISAPEEDYEDRMRCYGIHSQLCASTLYPQTTRFRRMLIDDLEYLTNKFPNGYEGSKYQSNTAIENSLMRSMISTKRKCIIQNTKDLPMGPDVECLRTRRRDLLVSALQSLELTIRFMTCLYCHELYLLRLLASRKRILSPCHPKAILGNVTHSRQAA</sequence>
<dbReference type="Pfam" id="PF03881">
    <property type="entry name" value="Fructosamin_kin"/>
    <property type="match status" value="1"/>
</dbReference>
<dbReference type="EMBL" id="JAACFV010000043">
    <property type="protein sequence ID" value="KAF7509290.1"/>
    <property type="molecule type" value="Genomic_DNA"/>
</dbReference>
<comment type="caution">
    <text evidence="3">The sequence shown here is derived from an EMBL/GenBank/DDBJ whole genome shotgun (WGS) entry which is preliminary data.</text>
</comment>
<comment type="catalytic activity">
    <reaction evidence="2">
        <text>N(6)-D-ribulosyl-L-lysyl-[protein] + ATP = N(6)-(3-O-phospho-D-ribulosyl)-L-lysyl-[protein] + ADP + H(+)</text>
        <dbReference type="Rhea" id="RHEA:48432"/>
        <dbReference type="Rhea" id="RHEA-COMP:12103"/>
        <dbReference type="Rhea" id="RHEA-COMP:12104"/>
        <dbReference type="ChEBI" id="CHEBI:15378"/>
        <dbReference type="ChEBI" id="CHEBI:30616"/>
        <dbReference type="ChEBI" id="CHEBI:90418"/>
        <dbReference type="ChEBI" id="CHEBI:90420"/>
        <dbReference type="ChEBI" id="CHEBI:456216"/>
        <dbReference type="EC" id="2.7.1.172"/>
    </reaction>
    <physiologicalReaction direction="left-to-right" evidence="2">
        <dbReference type="Rhea" id="RHEA:48433"/>
    </physiologicalReaction>
</comment>
<gene>
    <name evidence="3" type="ORF">GJ744_008184</name>
</gene>
<dbReference type="InterPro" id="IPR016477">
    <property type="entry name" value="Fructo-/Ketosamine-3-kinase"/>
</dbReference>
<keyword evidence="4" id="KW-1185">Reference proteome</keyword>
<dbReference type="InterPro" id="IPR011009">
    <property type="entry name" value="Kinase-like_dom_sf"/>
</dbReference>
<dbReference type="PANTHER" id="PTHR12149:SF8">
    <property type="entry name" value="PROTEIN-RIBULOSAMINE 3-KINASE"/>
    <property type="match status" value="1"/>
</dbReference>
<dbReference type="Proteomes" id="UP000606974">
    <property type="component" value="Unassembled WGS sequence"/>
</dbReference>
<proteinExistence type="predicted"/>
<reference evidence="3" key="1">
    <citation type="submission" date="2020-02" db="EMBL/GenBank/DDBJ databases">
        <authorList>
            <person name="Palmer J.M."/>
        </authorList>
    </citation>
    <scope>NUCLEOTIDE SEQUENCE</scope>
    <source>
        <strain evidence="3">EPUS1.4</strain>
        <tissue evidence="3">Thallus</tissue>
    </source>
</reference>
<organism evidence="3 4">
    <name type="scientific">Endocarpon pusillum</name>
    <dbReference type="NCBI Taxonomy" id="364733"/>
    <lineage>
        <taxon>Eukaryota</taxon>
        <taxon>Fungi</taxon>
        <taxon>Dikarya</taxon>
        <taxon>Ascomycota</taxon>
        <taxon>Pezizomycotina</taxon>
        <taxon>Eurotiomycetes</taxon>
        <taxon>Chaetothyriomycetidae</taxon>
        <taxon>Verrucariales</taxon>
        <taxon>Verrucariaceae</taxon>
        <taxon>Endocarpon</taxon>
    </lineage>
</organism>
<accession>A0A8H7E5J3</accession>
<dbReference type="AlphaFoldDB" id="A0A8H7E5J3"/>
<evidence type="ECO:0000313" key="4">
    <source>
        <dbReference type="Proteomes" id="UP000606974"/>
    </source>
</evidence>
<name>A0A8H7E5J3_9EURO</name>
<evidence type="ECO:0000256" key="1">
    <source>
        <dbReference type="ARBA" id="ARBA00011961"/>
    </source>
</evidence>
<evidence type="ECO:0000313" key="3">
    <source>
        <dbReference type="EMBL" id="KAF7509290.1"/>
    </source>
</evidence>
<dbReference type="Gene3D" id="3.90.1200.10">
    <property type="match status" value="1"/>
</dbReference>
<evidence type="ECO:0000256" key="2">
    <source>
        <dbReference type="ARBA" id="ARBA00048655"/>
    </source>
</evidence>
<dbReference type="EC" id="2.7.1.172" evidence="1"/>
<protein>
    <recommendedName>
        <fullName evidence="1">protein-ribulosamine 3-kinase</fullName>
        <ecNumber evidence="1">2.7.1.172</ecNumber>
    </recommendedName>
</protein>
<dbReference type="PANTHER" id="PTHR12149">
    <property type="entry name" value="FRUCTOSAMINE 3 KINASE-RELATED PROTEIN"/>
    <property type="match status" value="1"/>
</dbReference>
<dbReference type="SUPFAM" id="SSF56112">
    <property type="entry name" value="Protein kinase-like (PK-like)"/>
    <property type="match status" value="1"/>
</dbReference>
<dbReference type="GO" id="GO:0102193">
    <property type="term" value="F:protein-ribulosamine 3-kinase activity"/>
    <property type="evidence" value="ECO:0007669"/>
    <property type="project" value="UniProtKB-EC"/>
</dbReference>
<dbReference type="OrthoDB" id="5772781at2759"/>